<gene>
    <name evidence="2" type="ORF">AWB82_06859</name>
</gene>
<evidence type="ECO:0000256" key="1">
    <source>
        <dbReference type="SAM" id="MobiDB-lite"/>
    </source>
</evidence>
<name>A0A158DMM6_9BURK</name>
<keyword evidence="3" id="KW-1185">Reference proteome</keyword>
<feature type="region of interest" description="Disordered" evidence="1">
    <location>
        <begin position="112"/>
        <end position="135"/>
    </location>
</feature>
<dbReference type="EMBL" id="FCOJ02000094">
    <property type="protein sequence ID" value="SAK95007.1"/>
    <property type="molecule type" value="Genomic_DNA"/>
</dbReference>
<comment type="caution">
    <text evidence="2">The sequence shown here is derived from an EMBL/GenBank/DDBJ whole genome shotgun (WGS) entry which is preliminary data.</text>
</comment>
<proteinExistence type="predicted"/>
<sequence length="217" mass="25190">MQRRERLADVKNAEHAIDVALKHDELVVIARLKLMQDLLEGRVEVERLDAPARNHHVVDGDVLQIEQIEQDAAVLGRHEAAGFQHDGAQFFGRNPLIALVFRVDVQRGERRVGEQIDEPDERPRDAHERREHEARRQRDFLGIGCADDFRRDLCEHDDQKRDDTGRDRQDEIVMAERAQRDRCREHRNDRVDQVVADQDDGEKLIGLREQALRRAGA</sequence>
<organism evidence="2 3">
    <name type="scientific">Caballeronia glebae</name>
    <dbReference type="NCBI Taxonomy" id="1777143"/>
    <lineage>
        <taxon>Bacteria</taxon>
        <taxon>Pseudomonadati</taxon>
        <taxon>Pseudomonadota</taxon>
        <taxon>Betaproteobacteria</taxon>
        <taxon>Burkholderiales</taxon>
        <taxon>Burkholderiaceae</taxon>
        <taxon>Caballeronia</taxon>
    </lineage>
</organism>
<reference evidence="2" key="1">
    <citation type="submission" date="2016-01" db="EMBL/GenBank/DDBJ databases">
        <authorList>
            <person name="Peeters C."/>
        </authorList>
    </citation>
    <scope>NUCLEOTIDE SEQUENCE [LARGE SCALE GENOMIC DNA]</scope>
    <source>
        <strain evidence="2">LMG 29325</strain>
    </source>
</reference>
<accession>A0A158DMM6</accession>
<dbReference type="AlphaFoldDB" id="A0A158DMM6"/>
<feature type="compositionally biased region" description="Basic and acidic residues" evidence="1">
    <location>
        <begin position="121"/>
        <end position="135"/>
    </location>
</feature>
<evidence type="ECO:0000313" key="2">
    <source>
        <dbReference type="EMBL" id="SAK95007.1"/>
    </source>
</evidence>
<evidence type="ECO:0000313" key="3">
    <source>
        <dbReference type="Proteomes" id="UP000054596"/>
    </source>
</evidence>
<protein>
    <submittedName>
        <fullName evidence="2">Uncharacterized protein</fullName>
    </submittedName>
</protein>
<dbReference type="Proteomes" id="UP000054596">
    <property type="component" value="Unassembled WGS sequence"/>
</dbReference>